<accession>A0ABM1E8R8</accession>
<dbReference type="Pfam" id="PF00144">
    <property type="entry name" value="Beta-lactamase"/>
    <property type="match status" value="1"/>
</dbReference>
<feature type="domain" description="Beta-lactamase-related" evidence="1">
    <location>
        <begin position="6"/>
        <end position="172"/>
    </location>
</feature>
<dbReference type="InterPro" id="IPR052907">
    <property type="entry name" value="Beta-lactamase/esterase"/>
</dbReference>
<name>A0ABM1E8R8_PRICU</name>
<dbReference type="SUPFAM" id="SSF56601">
    <property type="entry name" value="beta-lactamase/transpeptidase-like"/>
    <property type="match status" value="1"/>
</dbReference>
<dbReference type="GeneID" id="106809868"/>
<evidence type="ECO:0000313" key="2">
    <source>
        <dbReference type="Proteomes" id="UP000695022"/>
    </source>
</evidence>
<dbReference type="RefSeq" id="XP_014668589.1">
    <property type="nucleotide sequence ID" value="XM_014813103.1"/>
</dbReference>
<organism evidence="2 3">
    <name type="scientific">Priapulus caudatus</name>
    <name type="common">Priapulid worm</name>
    <dbReference type="NCBI Taxonomy" id="37621"/>
    <lineage>
        <taxon>Eukaryota</taxon>
        <taxon>Metazoa</taxon>
        <taxon>Ecdysozoa</taxon>
        <taxon>Scalidophora</taxon>
        <taxon>Priapulida</taxon>
        <taxon>Priapulimorpha</taxon>
        <taxon>Priapulimorphida</taxon>
        <taxon>Priapulidae</taxon>
        <taxon>Priapulus</taxon>
    </lineage>
</organism>
<evidence type="ECO:0000259" key="1">
    <source>
        <dbReference type="Pfam" id="PF00144"/>
    </source>
</evidence>
<dbReference type="PANTHER" id="PTHR43319:SF3">
    <property type="entry name" value="BETA-LACTAMASE-RELATED DOMAIN-CONTAINING PROTEIN"/>
    <property type="match status" value="1"/>
</dbReference>
<reference evidence="3" key="1">
    <citation type="submission" date="2025-08" db="UniProtKB">
        <authorList>
            <consortium name="RefSeq"/>
        </authorList>
    </citation>
    <scope>IDENTIFICATION</scope>
</reference>
<proteinExistence type="predicted"/>
<dbReference type="Proteomes" id="UP000695022">
    <property type="component" value="Unplaced"/>
</dbReference>
<gene>
    <name evidence="3" type="primary">LOC106809868</name>
</gene>
<keyword evidence="2" id="KW-1185">Reference proteome</keyword>
<dbReference type="PANTHER" id="PTHR43319">
    <property type="entry name" value="BETA-LACTAMASE-RELATED"/>
    <property type="match status" value="1"/>
</dbReference>
<sequence length="178" mass="20091">MKNFDKGIEEYGAAFTVYHKGKQVVNLWGGWADKRACVRWQKDTMAVSFSATKGCAALCVAILVDQGYLCYDDQVTKYWPEFEKHGKDDVTVKQLLSHQAGLAQVDQPLTLEIMKDRDAISSVLEDQSPLWLPGTAHGYHILTHGMLIDQLLRRVDPKKRTVGQFFKDEVAEKFVTVG</sequence>
<evidence type="ECO:0000313" key="3">
    <source>
        <dbReference type="RefSeq" id="XP_014668589.1"/>
    </source>
</evidence>
<dbReference type="Gene3D" id="3.40.710.10">
    <property type="entry name" value="DD-peptidase/beta-lactamase superfamily"/>
    <property type="match status" value="1"/>
</dbReference>
<dbReference type="InterPro" id="IPR001466">
    <property type="entry name" value="Beta-lactam-related"/>
</dbReference>
<protein>
    <submittedName>
        <fullName evidence="3">Beta-lactamase domain-containing protein 2-like</fullName>
    </submittedName>
</protein>
<dbReference type="InterPro" id="IPR012338">
    <property type="entry name" value="Beta-lactam/transpept-like"/>
</dbReference>